<sequence length="140" mass="16608">MELMEINEKETIKNAKKKLREYPRWREVARDSAEQRITANYTFEPRSKSNHHSNIVETLAVRRIDAMNELEAIEEAHRNIIDERYRVIIYRRFLQSPPAPNWVIGQELGYARTKFQELVNEACLAFAESYRNGELVKLLE</sequence>
<dbReference type="AlphaFoldDB" id="J7T6K9"/>
<accession>J7T6K9</accession>
<reference evidence="1 2" key="1">
    <citation type="journal article" date="2012" name="J. Bacteriol.">
        <title>Genome Sequence of the Lantibiotic Bacteriocin Producer Streptococcus salivarius Strain K12.</title>
        <authorList>
            <person name="Barretto C."/>
            <person name="Alvarez-Martin P."/>
            <person name="Foata F."/>
            <person name="Renault P."/>
            <person name="Berger B."/>
        </authorList>
    </citation>
    <scope>NUCLEOTIDE SEQUENCE [LARGE SCALE GENOMIC DNA]</scope>
    <source>
        <strain evidence="1 2">K12</strain>
    </source>
</reference>
<dbReference type="PATRIC" id="fig|1200793.3.peg.571"/>
<proteinExistence type="predicted"/>
<comment type="caution">
    <text evidence="1">The sequence shown here is derived from an EMBL/GenBank/DDBJ whole genome shotgun (WGS) entry which is preliminary data.</text>
</comment>
<dbReference type="InterPro" id="IPR006524">
    <property type="entry name" value="ArpU-like"/>
</dbReference>
<dbReference type="NCBIfam" id="TIGR01637">
    <property type="entry name" value="phage_arpU"/>
    <property type="match status" value="1"/>
</dbReference>
<organism evidence="1 2">
    <name type="scientific">Streptococcus salivarius K12</name>
    <dbReference type="NCBI Taxonomy" id="1200793"/>
    <lineage>
        <taxon>Bacteria</taxon>
        <taxon>Bacillati</taxon>
        <taxon>Bacillota</taxon>
        <taxon>Bacilli</taxon>
        <taxon>Lactobacillales</taxon>
        <taxon>Streptococcaceae</taxon>
        <taxon>Streptococcus</taxon>
    </lineage>
</organism>
<gene>
    <name evidence="1" type="ORF">RSSL_01601</name>
</gene>
<keyword evidence="2" id="KW-1185">Reference proteome</keyword>
<name>J7T6K9_STRSL</name>
<dbReference type="RefSeq" id="WP_002890409.1">
    <property type="nucleotide sequence ID" value="NZ_ALIF01000001.1"/>
</dbReference>
<protein>
    <submittedName>
        <fullName evidence="1">Phage encoded transcriptional regulator, ArpU family</fullName>
    </submittedName>
</protein>
<dbReference type="EMBL" id="ALIF01000001">
    <property type="protein sequence ID" value="EJO16680.1"/>
    <property type="molecule type" value="Genomic_DNA"/>
</dbReference>
<evidence type="ECO:0000313" key="2">
    <source>
        <dbReference type="Proteomes" id="UP000006983"/>
    </source>
</evidence>
<evidence type="ECO:0000313" key="1">
    <source>
        <dbReference type="EMBL" id="EJO16680.1"/>
    </source>
</evidence>
<dbReference type="Proteomes" id="UP000006983">
    <property type="component" value="Unassembled WGS sequence"/>
</dbReference>